<dbReference type="PROSITE" id="PS51855">
    <property type="entry name" value="MGS"/>
    <property type="match status" value="1"/>
</dbReference>
<feature type="binding site" evidence="16">
    <location>
        <position position="777"/>
    </location>
    <ligand>
        <name>ATP</name>
        <dbReference type="ChEBI" id="CHEBI:30616"/>
        <label>2</label>
    </ligand>
</feature>
<evidence type="ECO:0000256" key="11">
    <source>
        <dbReference type="ARBA" id="ARBA00022842"/>
    </source>
</evidence>
<comment type="similarity">
    <text evidence="3 16">Belongs to the CarB family.</text>
</comment>
<feature type="binding site" evidence="16">
    <location>
        <position position="778"/>
    </location>
    <ligand>
        <name>ATP</name>
        <dbReference type="ChEBI" id="CHEBI:30616"/>
        <label>2</label>
    </ligand>
</feature>
<feature type="binding site" evidence="16">
    <location>
        <position position="298"/>
    </location>
    <ligand>
        <name>Mg(2+)</name>
        <dbReference type="ChEBI" id="CHEBI:18420"/>
        <label>2</label>
    </ligand>
</feature>
<dbReference type="InterPro" id="IPR005483">
    <property type="entry name" value="CPSase_dom"/>
</dbReference>
<dbReference type="GO" id="GO:0004088">
    <property type="term" value="F:carbamoyl-phosphate synthase (glutamine-hydrolyzing) activity"/>
    <property type="evidence" value="ECO:0007669"/>
    <property type="project" value="UniProtKB-UniRule"/>
</dbReference>
<comment type="catalytic activity">
    <reaction evidence="15 16">
        <text>hydrogencarbonate + L-glutamine + 2 ATP + H2O = carbamoyl phosphate + L-glutamate + 2 ADP + phosphate + 2 H(+)</text>
        <dbReference type="Rhea" id="RHEA:18633"/>
        <dbReference type="ChEBI" id="CHEBI:15377"/>
        <dbReference type="ChEBI" id="CHEBI:15378"/>
        <dbReference type="ChEBI" id="CHEBI:17544"/>
        <dbReference type="ChEBI" id="CHEBI:29985"/>
        <dbReference type="ChEBI" id="CHEBI:30616"/>
        <dbReference type="ChEBI" id="CHEBI:43474"/>
        <dbReference type="ChEBI" id="CHEBI:58228"/>
        <dbReference type="ChEBI" id="CHEBI:58359"/>
        <dbReference type="ChEBI" id="CHEBI:456216"/>
        <dbReference type="EC" id="6.3.5.5"/>
    </reaction>
</comment>
<feature type="binding site" evidence="16">
    <location>
        <position position="242"/>
    </location>
    <ligand>
        <name>ATP</name>
        <dbReference type="ChEBI" id="CHEBI:30616"/>
        <label>1</label>
    </ligand>
</feature>
<dbReference type="Pfam" id="PF25596">
    <property type="entry name" value="CPSase_L_D1"/>
    <property type="match status" value="2"/>
</dbReference>
<dbReference type="Gene3D" id="1.10.1030.10">
    <property type="entry name" value="Carbamoyl-phosphate synthetase, large subunit oligomerisation domain"/>
    <property type="match status" value="1"/>
</dbReference>
<keyword evidence="5 16" id="KW-0436">Ligase</keyword>
<feature type="binding site" evidence="16">
    <location>
        <position position="820"/>
    </location>
    <ligand>
        <name>Mn(2+)</name>
        <dbReference type="ChEBI" id="CHEBI:29035"/>
        <label>3</label>
    </ligand>
</feature>
<dbReference type="SUPFAM" id="SSF52440">
    <property type="entry name" value="PreATP-grasp domain"/>
    <property type="match status" value="2"/>
</dbReference>
<dbReference type="PANTHER" id="PTHR11405:SF53">
    <property type="entry name" value="CARBAMOYL-PHOSPHATE SYNTHASE [AMMONIA], MITOCHONDRIAL"/>
    <property type="match status" value="1"/>
</dbReference>
<dbReference type="InterPro" id="IPR033937">
    <property type="entry name" value="MGS_CPS_CarB"/>
</dbReference>
<evidence type="ECO:0000256" key="16">
    <source>
        <dbReference type="HAMAP-Rule" id="MF_01210"/>
    </source>
</evidence>
<feature type="binding site" evidence="16">
    <location>
        <position position="284"/>
    </location>
    <ligand>
        <name>Mn(2+)</name>
        <dbReference type="ChEBI" id="CHEBI:29035"/>
        <label>1</label>
    </ligand>
</feature>
<sequence>MPKHKHIKKVLVIGSGPIIIGQAAEFDYAGTQACKSLREEGVEVVLVNSNPATIMTDENIADHVYIEPLNTRAIELIIKAERPQGILPTLGGQTGLNLAVALYEEGILQKYGVELLGTSVDTVKRAEDRQLFKETMEKLGHTVPKSAIVAKVEEAMAFGEEVGYPLIVRPAYTLGGTGGGIALNQEELRGIVVRGLRLSMINQVLIEQSVANWKEIEYEVMRDRNDNCITICNMENFDPVGIHTGDSIVVAPSQTLRDEEYQMLRSASIDIIRELKVEGGCNIQFALHPESLDYVVIEVNPRVSRSSALASKATGYAIAKVAAKIAIGLTLDEIKNPVTGKTTACFEPALDYVAVKIPRWPFDKFTTGDRKLGTQMKATGEVMAMERTFGAALLKAIRSLDGKVYQMFLDGIADLDESVFKERLSYPNDQRLFAIFEALRNGYSVEDVHKITAIDLWFLRRMKDIILLEIKLKQRGFNLETIKECKKAGFSDAHIGKVLGHPEKILRKYRDDHEIKPVYKLVDTCAGEFESTTPYFYSTYEQECEVNKEKKRKAIILGSGPIRIGQGIEFDYCCVHGAWSLKEQGIETIIINNNPETVSTDFDTSDKLYFEPLTPEDVINIAKMEDVEGVVVQYGGQTAINLTKPLHEAGIKILGTPPSGIDLAEDREKFSKLLVELNIPQSKGVMVSDIKEVEEAAKVLGFPLVVRPSYVIGGQSMEIVRDEEELLYYANHLTDFNKYNAILMDQYILGKEVEVDGISDGKEILIPAIMEHIERAGVHSGDSMSVYPVQSLSEKVVKDIVDYTQKIAMALGVVGLINIQYVVKDEQVMVIEANPRASRTVPIVSKVTRIPMVALATEVMMGKALKDLGYGTGVAAHPPYIVVKAPVFCLEKLGDVDTMLDPEMKSTGEVMGIGLNYQEALLKAFEGAGFHIPSKGRVLFSIADRDKTEAIALARELEEQGFEIIATSSTGKHLVKHGVHIKEVLGSNDEILEAFKSGSVAMVINTPTKGKKIERQGFQIRRQSIDYSISCFTSLDTAYQFLDVIKFAKTYTYQVIKLFEPQAIDKISPKLSNIV</sequence>
<comment type="subunit">
    <text evidence="16">Composed of two chains; the small (or glutamine) chain promotes the hydrolysis of glutamine to ammonia, which is used by the large (or ammonia) chain to synthesize carbamoyl phosphate. Tetramer of heterodimers (alpha,beta)4.</text>
</comment>
<proteinExistence type="inferred from homology"/>
<dbReference type="PROSITE" id="PS50975">
    <property type="entry name" value="ATP_GRASP"/>
    <property type="match status" value="2"/>
</dbReference>
<evidence type="ECO:0000256" key="14">
    <source>
        <dbReference type="ARBA" id="ARBA00047359"/>
    </source>
</evidence>
<evidence type="ECO:0000313" key="19">
    <source>
        <dbReference type="EMBL" id="ABR49506.1"/>
    </source>
</evidence>
<dbReference type="UniPathway" id="UPA00068">
    <property type="reaction ID" value="UER00171"/>
</dbReference>
<feature type="region of interest" description="Carboxyphosphate synthetic domain" evidence="16">
    <location>
        <begin position="1"/>
        <end position="401"/>
    </location>
</feature>
<dbReference type="KEGG" id="amt:Amet_3378"/>
<dbReference type="RefSeq" id="WP_012064469.1">
    <property type="nucleotide sequence ID" value="NC_009633.1"/>
</dbReference>
<dbReference type="NCBIfam" id="TIGR01369">
    <property type="entry name" value="CPSaseII_lrg"/>
    <property type="match status" value="1"/>
</dbReference>
<evidence type="ECO:0000256" key="7">
    <source>
        <dbReference type="ARBA" id="ARBA00022723"/>
    </source>
</evidence>
<feature type="domain" description="ATP-grasp" evidence="17">
    <location>
        <begin position="133"/>
        <end position="327"/>
    </location>
</feature>
<dbReference type="EC" id="6.3.5.5" evidence="16"/>
<feature type="binding site" evidence="16">
    <location>
        <position position="820"/>
    </location>
    <ligand>
        <name>Mg(2+)</name>
        <dbReference type="ChEBI" id="CHEBI:18420"/>
        <label>3</label>
    </ligand>
</feature>
<dbReference type="AlphaFoldDB" id="A6TTI8"/>
<feature type="binding site" evidence="16">
    <location>
        <position position="707"/>
    </location>
    <ligand>
        <name>ATP</name>
        <dbReference type="ChEBI" id="CHEBI:30616"/>
        <label>2</label>
    </ligand>
</feature>
<dbReference type="HAMAP" id="MF_01210_B">
    <property type="entry name" value="CPSase_L_chain_B"/>
    <property type="match status" value="1"/>
</dbReference>
<evidence type="ECO:0000256" key="15">
    <source>
        <dbReference type="ARBA" id="ARBA00048816"/>
    </source>
</evidence>
<feature type="binding site" evidence="16">
    <location>
        <position position="215"/>
    </location>
    <ligand>
        <name>ATP</name>
        <dbReference type="ChEBI" id="CHEBI:30616"/>
        <label>1</label>
    </ligand>
</feature>
<feature type="domain" description="MGS-like" evidence="18">
    <location>
        <begin position="930"/>
        <end position="1075"/>
    </location>
</feature>
<dbReference type="InterPro" id="IPR005479">
    <property type="entry name" value="CPAse_ATP-bd"/>
</dbReference>
<keyword evidence="13" id="KW-0464">Manganese</keyword>
<dbReference type="FunFam" id="3.30.470.20:FF:000026">
    <property type="entry name" value="Carbamoyl-phosphate synthase large chain"/>
    <property type="match status" value="1"/>
</dbReference>
<dbReference type="Gene3D" id="3.40.50.1380">
    <property type="entry name" value="Methylglyoxal synthase-like domain"/>
    <property type="match status" value="1"/>
</dbReference>
<feature type="binding site" evidence="16">
    <location>
        <position position="832"/>
    </location>
    <ligand>
        <name>ATP</name>
        <dbReference type="ChEBI" id="CHEBI:30616"/>
        <label>2</label>
    </ligand>
</feature>
<dbReference type="UniPathway" id="UPA00070">
    <property type="reaction ID" value="UER00115"/>
</dbReference>
<dbReference type="FunFam" id="3.40.50.20:FF:000001">
    <property type="entry name" value="Carbamoyl-phosphate synthase large chain"/>
    <property type="match status" value="1"/>
</dbReference>
<dbReference type="InterPro" id="IPR016185">
    <property type="entry name" value="PreATP-grasp_dom_sf"/>
</dbReference>
<dbReference type="InterPro" id="IPR006275">
    <property type="entry name" value="CPSase_lsu"/>
</dbReference>
<comment type="pathway">
    <text evidence="16">Pyrimidine metabolism; UMP biosynthesis via de novo pathway; (S)-dihydroorotate from bicarbonate: step 1/3.</text>
</comment>
<dbReference type="NCBIfam" id="NF003671">
    <property type="entry name" value="PRK05294.1"/>
    <property type="match status" value="1"/>
</dbReference>
<comment type="domain">
    <text evidence="16">The large subunit is composed of 2 ATP-grasp domains that are involved in binding the 2 ATP molecules needed for carbamoyl phosphate synthesis. The N-terminal ATP-grasp domain (referred to as the carboxyphosphate synthetic component) catalyzes the ATP-dependent phosphorylation of hydrogencarbonate to carboxyphosphate and the subsequent nucleophilic attack by ammonia to form a carbamate intermediate. The C-terminal ATP-grasp domain (referred to as the carbamoyl phosphate synthetic component) then catalyzes the phosphorylation of carbamate with the second ATP to form the end product carbamoyl phosphate. The reactive and unstable enzyme intermediates are sequentially channeled from one active site to the next through the interior of the protein over a distance of at least 96 A.</text>
</comment>
<feature type="binding site" evidence="16">
    <location>
        <position position="748"/>
    </location>
    <ligand>
        <name>ATP</name>
        <dbReference type="ChEBI" id="CHEBI:30616"/>
        <label>2</label>
    </ligand>
</feature>
<evidence type="ECO:0000313" key="20">
    <source>
        <dbReference type="Proteomes" id="UP000001572"/>
    </source>
</evidence>
<dbReference type="EMBL" id="CP000724">
    <property type="protein sequence ID" value="ABR49506.1"/>
    <property type="molecule type" value="Genomic_DNA"/>
</dbReference>
<feature type="binding site" evidence="16">
    <location>
        <position position="832"/>
    </location>
    <ligand>
        <name>Mn(2+)</name>
        <dbReference type="ChEBI" id="CHEBI:29035"/>
        <label>3</label>
    </ligand>
</feature>
<feature type="region of interest" description="Allosteric domain" evidence="16">
    <location>
        <begin position="930"/>
        <end position="1075"/>
    </location>
</feature>
<feature type="binding site" evidence="16">
    <location>
        <position position="832"/>
    </location>
    <ligand>
        <name>Mg(2+)</name>
        <dbReference type="ChEBI" id="CHEBI:18420"/>
        <label>3</label>
    </ligand>
</feature>
<dbReference type="OrthoDB" id="9804197at2"/>
<evidence type="ECO:0000259" key="18">
    <source>
        <dbReference type="PROSITE" id="PS51855"/>
    </source>
</evidence>
<reference evidence="20" key="1">
    <citation type="journal article" date="2016" name="Genome Announc.">
        <title>Complete genome sequence of Alkaliphilus metalliredigens strain QYMF, an alkaliphilic and metal-reducing bacterium isolated from borax-contaminated leachate ponds.</title>
        <authorList>
            <person name="Hwang C."/>
            <person name="Copeland A."/>
            <person name="Lucas S."/>
            <person name="Lapidus A."/>
            <person name="Barry K."/>
            <person name="Detter J.C."/>
            <person name="Glavina Del Rio T."/>
            <person name="Hammon N."/>
            <person name="Israni S."/>
            <person name="Dalin E."/>
            <person name="Tice H."/>
            <person name="Pitluck S."/>
            <person name="Chertkov O."/>
            <person name="Brettin T."/>
            <person name="Bruce D."/>
            <person name="Han C."/>
            <person name="Schmutz J."/>
            <person name="Larimer F."/>
            <person name="Land M.L."/>
            <person name="Hauser L."/>
            <person name="Kyrpides N."/>
            <person name="Mikhailova N."/>
            <person name="Ye Q."/>
            <person name="Zhou J."/>
            <person name="Richardson P."/>
            <person name="Fields M.W."/>
        </authorList>
    </citation>
    <scope>NUCLEOTIDE SEQUENCE [LARGE SCALE GENOMIC DNA]</scope>
    <source>
        <strain evidence="20">QYMF</strain>
    </source>
</reference>
<keyword evidence="11" id="KW-0460">Magnesium</keyword>
<dbReference type="InterPro" id="IPR058047">
    <property type="entry name" value="CPSase_preATP-grasp"/>
</dbReference>
<feature type="binding site" evidence="16">
    <location>
        <position position="298"/>
    </location>
    <ligand>
        <name>Mg(2+)</name>
        <dbReference type="ChEBI" id="CHEBI:18420"/>
        <label>1</label>
    </ligand>
</feature>
<feature type="binding site" evidence="16">
    <location>
        <position position="208"/>
    </location>
    <ligand>
        <name>ATP</name>
        <dbReference type="ChEBI" id="CHEBI:30616"/>
        <label>1</label>
    </ligand>
</feature>
<dbReference type="Gene3D" id="3.30.470.20">
    <property type="entry name" value="ATP-grasp fold, B domain"/>
    <property type="match status" value="2"/>
</dbReference>
<keyword evidence="7" id="KW-0479">Metal-binding</keyword>
<feature type="binding site" evidence="16">
    <location>
        <position position="298"/>
    </location>
    <ligand>
        <name>Mn(2+)</name>
        <dbReference type="ChEBI" id="CHEBI:29035"/>
        <label>2</label>
    </ligand>
</feature>
<dbReference type="PROSITE" id="PS00867">
    <property type="entry name" value="CPSASE_2"/>
    <property type="match status" value="2"/>
</dbReference>
<dbReference type="HOGENOM" id="CLU_000513_1_2_9"/>
<evidence type="ECO:0000256" key="4">
    <source>
        <dbReference type="ARBA" id="ARBA00022571"/>
    </source>
</evidence>
<comment type="catalytic activity">
    <reaction evidence="14 16">
        <text>hydrogencarbonate + NH4(+) + 2 ATP = carbamoyl phosphate + 2 ADP + phosphate + 2 H(+)</text>
        <dbReference type="Rhea" id="RHEA:18029"/>
        <dbReference type="ChEBI" id="CHEBI:15378"/>
        <dbReference type="ChEBI" id="CHEBI:17544"/>
        <dbReference type="ChEBI" id="CHEBI:28938"/>
        <dbReference type="ChEBI" id="CHEBI:30616"/>
        <dbReference type="ChEBI" id="CHEBI:43474"/>
        <dbReference type="ChEBI" id="CHEBI:58228"/>
        <dbReference type="ChEBI" id="CHEBI:456216"/>
        <dbReference type="EC" id="6.3.4.16"/>
    </reaction>
</comment>
<dbReference type="GO" id="GO:0005524">
    <property type="term" value="F:ATP binding"/>
    <property type="evidence" value="ECO:0007669"/>
    <property type="project" value="UniProtKB-UniRule"/>
</dbReference>
<dbReference type="STRING" id="293826.Amet_3378"/>
<dbReference type="PROSITE" id="PS00866">
    <property type="entry name" value="CPSASE_1"/>
    <property type="match status" value="1"/>
</dbReference>
<evidence type="ECO:0000256" key="6">
    <source>
        <dbReference type="ARBA" id="ARBA00022605"/>
    </source>
</evidence>
<feature type="binding site" evidence="16">
    <location>
        <position position="820"/>
    </location>
    <ligand>
        <name>ATP</name>
        <dbReference type="ChEBI" id="CHEBI:30616"/>
        <label>2</label>
    </ligand>
</feature>
<dbReference type="InterPro" id="IPR011607">
    <property type="entry name" value="MGS-like_dom"/>
</dbReference>
<dbReference type="InterPro" id="IPR005480">
    <property type="entry name" value="CPSase_lsu_oligo"/>
</dbReference>
<dbReference type="FunFam" id="3.30.470.20:FF:000001">
    <property type="entry name" value="Carbamoyl-phosphate synthase large chain"/>
    <property type="match status" value="1"/>
</dbReference>
<dbReference type="SUPFAM" id="SSF56059">
    <property type="entry name" value="Glutathione synthetase ATP-binding domain-like"/>
    <property type="match status" value="2"/>
</dbReference>
<feature type="binding site" evidence="16">
    <location>
        <position position="780"/>
    </location>
    <ligand>
        <name>ATP</name>
        <dbReference type="ChEBI" id="CHEBI:30616"/>
        <label>2</label>
    </ligand>
</feature>
<evidence type="ECO:0000256" key="10">
    <source>
        <dbReference type="ARBA" id="ARBA00022840"/>
    </source>
</evidence>
<keyword evidence="6 16" id="KW-0028">Amino-acid biosynthesis</keyword>
<dbReference type="EC" id="6.3.4.16" evidence="16"/>
<feature type="binding site" evidence="16">
    <location>
        <position position="241"/>
    </location>
    <ligand>
        <name>ATP</name>
        <dbReference type="ChEBI" id="CHEBI:30616"/>
        <label>1</label>
    </ligand>
</feature>
<dbReference type="PANTHER" id="PTHR11405">
    <property type="entry name" value="CARBAMOYLTRANSFERASE FAMILY MEMBER"/>
    <property type="match status" value="1"/>
</dbReference>
<comment type="function">
    <text evidence="16">Large subunit of the glutamine-dependent carbamoyl phosphate synthetase (CPSase). CPSase catalyzes the formation of carbamoyl phosphate from the ammonia moiety of glutamine, carbonate, and phosphate donated by ATP, constituting the first step of 2 biosynthetic pathways, one leading to arginine and/or urea and the other to pyrimidine nucleotides. The large subunit (synthetase) binds the substrates ammonia (free or transferred from glutamine from the small subunit), hydrogencarbonate and ATP and carries out an ATP-coupled ligase reaction, activating hydrogencarbonate by forming carboxy phosphate which reacts with ammonia to form carbamoyl phosphate.</text>
</comment>
<dbReference type="InterPro" id="IPR011761">
    <property type="entry name" value="ATP-grasp"/>
</dbReference>
<dbReference type="eggNOG" id="COG0458">
    <property type="taxonomic scope" value="Bacteria"/>
</dbReference>
<feature type="binding site" evidence="16">
    <location>
        <position position="284"/>
    </location>
    <ligand>
        <name>Mg(2+)</name>
        <dbReference type="ChEBI" id="CHEBI:18420"/>
        <label>1</label>
    </ligand>
</feature>
<feature type="binding site" evidence="16">
    <location>
        <position position="834"/>
    </location>
    <ligand>
        <name>Mn(2+)</name>
        <dbReference type="ChEBI" id="CHEBI:29035"/>
        <label>4</label>
    </ligand>
</feature>
<keyword evidence="4 16" id="KW-0055">Arginine biosynthesis</keyword>
<dbReference type="SUPFAM" id="SSF52335">
    <property type="entry name" value="Methylglyoxal synthase-like"/>
    <property type="match status" value="1"/>
</dbReference>
<dbReference type="GO" id="GO:0044205">
    <property type="term" value="P:'de novo' UMP biosynthetic process"/>
    <property type="evidence" value="ECO:0007669"/>
    <property type="project" value="UniProtKB-UniRule"/>
</dbReference>
<feature type="binding site" evidence="16">
    <location>
        <position position="243"/>
    </location>
    <ligand>
        <name>ATP</name>
        <dbReference type="ChEBI" id="CHEBI:30616"/>
        <label>1</label>
    </ligand>
</feature>
<feature type="binding site" evidence="16">
    <location>
        <position position="284"/>
    </location>
    <ligand>
        <name>ATP</name>
        <dbReference type="ChEBI" id="CHEBI:30616"/>
        <label>1</label>
    </ligand>
</feature>
<evidence type="ECO:0000256" key="12">
    <source>
        <dbReference type="ARBA" id="ARBA00022975"/>
    </source>
</evidence>
<feature type="binding site" evidence="16">
    <location>
        <position position="176"/>
    </location>
    <ligand>
        <name>ATP</name>
        <dbReference type="ChEBI" id="CHEBI:30616"/>
        <label>1</label>
    </ligand>
</feature>
<feature type="binding site" evidence="16">
    <location>
        <position position="169"/>
    </location>
    <ligand>
        <name>ATP</name>
        <dbReference type="ChEBI" id="CHEBI:30616"/>
        <label>1</label>
    </ligand>
</feature>
<feature type="domain" description="ATP-grasp" evidence="17">
    <location>
        <begin position="671"/>
        <end position="861"/>
    </location>
</feature>
<comment type="pathway">
    <text evidence="2 16">Amino-acid biosynthesis; L-arginine biosynthesis; carbamoyl phosphate from bicarbonate: step 1/1.</text>
</comment>
<feature type="region of interest" description="Carbamoyl phosphate synthetic domain" evidence="16">
    <location>
        <begin position="547"/>
        <end position="929"/>
    </location>
</feature>
<feature type="binding site" evidence="16">
    <location>
        <position position="779"/>
    </location>
    <ligand>
        <name>ATP</name>
        <dbReference type="ChEBI" id="CHEBI:30616"/>
        <label>2</label>
    </ligand>
</feature>
<evidence type="ECO:0000256" key="8">
    <source>
        <dbReference type="ARBA" id="ARBA00022737"/>
    </source>
</evidence>
<dbReference type="InterPro" id="IPR013815">
    <property type="entry name" value="ATP_grasp_subdomain_1"/>
</dbReference>
<dbReference type="FunFam" id="3.40.50.20:FF:000002">
    <property type="entry name" value="Carbamoyl-phosphate synthase large chain"/>
    <property type="match status" value="1"/>
</dbReference>
<organism evidence="19 20">
    <name type="scientific">Alkaliphilus metalliredigens (strain QYMF)</name>
    <dbReference type="NCBI Taxonomy" id="293826"/>
    <lineage>
        <taxon>Bacteria</taxon>
        <taxon>Bacillati</taxon>
        <taxon>Bacillota</taxon>
        <taxon>Clostridia</taxon>
        <taxon>Peptostreptococcales</taxon>
        <taxon>Natronincolaceae</taxon>
        <taxon>Alkaliphilus</taxon>
    </lineage>
</organism>
<dbReference type="Proteomes" id="UP000001572">
    <property type="component" value="Chromosome"/>
</dbReference>
<dbReference type="Pfam" id="PF02787">
    <property type="entry name" value="CPSase_L_D3"/>
    <property type="match status" value="1"/>
</dbReference>
<evidence type="ECO:0000259" key="17">
    <source>
        <dbReference type="PROSITE" id="PS50975"/>
    </source>
</evidence>
<keyword evidence="12 16" id="KW-0665">Pyrimidine biosynthesis</keyword>
<keyword evidence="20" id="KW-1185">Reference proteome</keyword>
<dbReference type="PRINTS" id="PR00098">
    <property type="entry name" value="CPSASE"/>
</dbReference>
<keyword evidence="10 16" id="KW-0067">ATP-binding</keyword>
<evidence type="ECO:0000256" key="2">
    <source>
        <dbReference type="ARBA" id="ARBA00005077"/>
    </source>
</evidence>
<accession>A6TTI8</accession>
<dbReference type="SUPFAM" id="SSF48108">
    <property type="entry name" value="Carbamoyl phosphate synthetase, large subunit connection domain"/>
    <property type="match status" value="1"/>
</dbReference>
<dbReference type="GO" id="GO:0046872">
    <property type="term" value="F:metal ion binding"/>
    <property type="evidence" value="ECO:0007669"/>
    <property type="project" value="UniProtKB-KW"/>
</dbReference>
<feature type="binding site" evidence="16">
    <location>
        <position position="832"/>
    </location>
    <ligand>
        <name>Mg(2+)</name>
        <dbReference type="ChEBI" id="CHEBI:18420"/>
        <label>4</label>
    </ligand>
</feature>
<feature type="binding site" evidence="16">
    <location>
        <position position="175"/>
    </location>
    <ligand>
        <name>ATP</name>
        <dbReference type="ChEBI" id="CHEBI:30616"/>
        <label>1</label>
    </ligand>
</feature>
<dbReference type="InterPro" id="IPR036914">
    <property type="entry name" value="MGS-like_dom_sf"/>
</dbReference>
<name>A6TTI8_ALKMQ</name>
<gene>
    <name evidence="16" type="primary">carB</name>
    <name evidence="19" type="ordered locus">Amet_3378</name>
</gene>
<feature type="binding site" evidence="16">
    <location>
        <position position="834"/>
    </location>
    <ligand>
        <name>Mg(2+)</name>
        <dbReference type="ChEBI" id="CHEBI:18420"/>
        <label>4</label>
    </ligand>
</feature>
<dbReference type="GO" id="GO:0004087">
    <property type="term" value="F:carbamoyl-phosphate synthase (ammonia) activity"/>
    <property type="evidence" value="ECO:0007669"/>
    <property type="project" value="UniProtKB-EC"/>
</dbReference>
<feature type="binding site" evidence="16">
    <location>
        <position position="129"/>
    </location>
    <ligand>
        <name>ATP</name>
        <dbReference type="ChEBI" id="CHEBI:30616"/>
        <label>1</label>
    </ligand>
</feature>
<dbReference type="GO" id="GO:0006526">
    <property type="term" value="P:L-arginine biosynthetic process"/>
    <property type="evidence" value="ECO:0007669"/>
    <property type="project" value="UniProtKB-UniRule"/>
</dbReference>
<dbReference type="SMART" id="SM01096">
    <property type="entry name" value="CPSase_L_D3"/>
    <property type="match status" value="1"/>
</dbReference>
<feature type="binding site" evidence="16">
    <location>
        <position position="210"/>
    </location>
    <ligand>
        <name>ATP</name>
        <dbReference type="ChEBI" id="CHEBI:30616"/>
        <label>1</label>
    </ligand>
</feature>
<feature type="binding site" evidence="16">
    <location>
        <position position="298"/>
    </location>
    <ligand>
        <name>Mn(2+)</name>
        <dbReference type="ChEBI" id="CHEBI:29035"/>
        <label>1</label>
    </ligand>
</feature>
<dbReference type="FunFam" id="1.10.1030.10:FF:000002">
    <property type="entry name" value="Carbamoyl-phosphate synthase large chain"/>
    <property type="match status" value="1"/>
</dbReference>
<evidence type="ECO:0000256" key="13">
    <source>
        <dbReference type="ARBA" id="ARBA00023211"/>
    </source>
</evidence>
<comment type="cofactor">
    <cofactor evidence="16">
        <name>Mg(2+)</name>
        <dbReference type="ChEBI" id="CHEBI:18420"/>
    </cofactor>
    <cofactor evidence="16">
        <name>Mn(2+)</name>
        <dbReference type="ChEBI" id="CHEBI:29035"/>
    </cofactor>
    <text evidence="16">Binds 4 Mg(2+) or Mn(2+) ions per subunit.</text>
</comment>
<feature type="binding site" evidence="16">
    <location>
        <position position="300"/>
    </location>
    <ligand>
        <name>Mn(2+)</name>
        <dbReference type="ChEBI" id="CHEBI:29035"/>
        <label>2</label>
    </ligand>
</feature>
<keyword evidence="8 16" id="KW-0677">Repeat</keyword>
<dbReference type="InterPro" id="IPR036897">
    <property type="entry name" value="CarbamoylP_synth_lsu_oligo_sf"/>
</dbReference>
<feature type="binding site" evidence="16">
    <location>
        <position position="298"/>
    </location>
    <ligand>
        <name>ATP</name>
        <dbReference type="ChEBI" id="CHEBI:30616"/>
        <label>1</label>
    </ligand>
</feature>
<dbReference type="GO" id="GO:0006541">
    <property type="term" value="P:glutamine metabolic process"/>
    <property type="evidence" value="ECO:0007669"/>
    <property type="project" value="TreeGrafter"/>
</dbReference>
<evidence type="ECO:0000256" key="3">
    <source>
        <dbReference type="ARBA" id="ARBA00009799"/>
    </source>
</evidence>
<comment type="caution">
    <text evidence="16">Lacks conserved residue(s) required for the propagation of feature annotation.</text>
</comment>
<evidence type="ECO:0000256" key="9">
    <source>
        <dbReference type="ARBA" id="ARBA00022741"/>
    </source>
</evidence>
<dbReference type="Pfam" id="PF02786">
    <property type="entry name" value="CPSase_L_D2"/>
    <property type="match status" value="2"/>
</dbReference>
<dbReference type="NCBIfam" id="NF009455">
    <property type="entry name" value="PRK12815.1"/>
    <property type="match status" value="1"/>
</dbReference>
<feature type="binding site" evidence="16">
    <location>
        <position position="300"/>
    </location>
    <ligand>
        <name>Mg(2+)</name>
        <dbReference type="ChEBI" id="CHEBI:18420"/>
        <label>2</label>
    </ligand>
</feature>
<protein>
    <recommendedName>
        <fullName evidence="16">Carbamoyl phosphate synthase large chain</fullName>
        <ecNumber evidence="16">6.3.4.16</ecNumber>
        <ecNumber evidence="16">6.3.5.5</ecNumber>
    </recommendedName>
    <alternativeName>
        <fullName evidence="16">Carbamoyl phosphate synthetase ammonia chain</fullName>
    </alternativeName>
</protein>
<dbReference type="CDD" id="cd01424">
    <property type="entry name" value="MGS_CPS_II"/>
    <property type="match status" value="1"/>
</dbReference>
<feature type="binding site" evidence="16">
    <location>
        <position position="746"/>
    </location>
    <ligand>
        <name>ATP</name>
        <dbReference type="ChEBI" id="CHEBI:30616"/>
        <label>2</label>
    </ligand>
</feature>
<feature type="binding site" evidence="16">
    <location>
        <position position="832"/>
    </location>
    <ligand>
        <name>Mn(2+)</name>
        <dbReference type="ChEBI" id="CHEBI:29035"/>
        <label>4</label>
    </ligand>
</feature>
<dbReference type="Gene3D" id="3.40.50.20">
    <property type="match status" value="2"/>
</dbReference>
<feature type="binding site" evidence="16">
    <location>
        <position position="752"/>
    </location>
    <ligand>
        <name>ATP</name>
        <dbReference type="ChEBI" id="CHEBI:30616"/>
        <label>2</label>
    </ligand>
</feature>
<dbReference type="GO" id="GO:0005737">
    <property type="term" value="C:cytoplasm"/>
    <property type="evidence" value="ECO:0007669"/>
    <property type="project" value="TreeGrafter"/>
</dbReference>
<dbReference type="SMART" id="SM00851">
    <property type="entry name" value="MGS"/>
    <property type="match status" value="1"/>
</dbReference>
<keyword evidence="9 16" id="KW-0547">Nucleotide-binding</keyword>
<dbReference type="Pfam" id="PF02142">
    <property type="entry name" value="MGS"/>
    <property type="match status" value="1"/>
</dbReference>
<evidence type="ECO:0000256" key="5">
    <source>
        <dbReference type="ARBA" id="ARBA00022598"/>
    </source>
</evidence>
<dbReference type="Gene3D" id="3.30.1490.20">
    <property type="entry name" value="ATP-grasp fold, A domain"/>
    <property type="match status" value="1"/>
</dbReference>
<comment type="cofactor">
    <cofactor evidence="1">
        <name>Mn(2+)</name>
        <dbReference type="ChEBI" id="CHEBI:29035"/>
    </cofactor>
</comment>
<evidence type="ECO:0000256" key="1">
    <source>
        <dbReference type="ARBA" id="ARBA00001936"/>
    </source>
</evidence>